<evidence type="ECO:0000313" key="20">
    <source>
        <dbReference type="Proteomes" id="UP000007646"/>
    </source>
</evidence>
<keyword evidence="11 18" id="KW-0503">Monooxygenase</keyword>
<dbReference type="PROSITE" id="PS00086">
    <property type="entry name" value="CYTOCHROME_P450"/>
    <property type="match status" value="1"/>
</dbReference>
<dbReference type="InterPro" id="IPR002403">
    <property type="entry name" value="Cyt_P450_E_grp-IV"/>
</dbReference>
<evidence type="ECO:0000256" key="14">
    <source>
        <dbReference type="ARBA" id="ARBA00040244"/>
    </source>
</evidence>
<evidence type="ECO:0000256" key="5">
    <source>
        <dbReference type="ARBA" id="ARBA00022617"/>
    </source>
</evidence>
<dbReference type="GO" id="GO:0071300">
    <property type="term" value="P:cellular response to retinoic acid"/>
    <property type="evidence" value="ECO:0007669"/>
    <property type="project" value="Ensembl"/>
</dbReference>
<gene>
    <name evidence="19" type="primary">CYP26B1</name>
</gene>
<dbReference type="GeneTree" id="ENSGT00800000124060"/>
<dbReference type="InterPro" id="IPR036396">
    <property type="entry name" value="Cyt_P450_sf"/>
</dbReference>
<keyword evidence="9 18" id="KW-0560">Oxidoreductase</keyword>
<dbReference type="InParanoid" id="G3T8Y8"/>
<dbReference type="Proteomes" id="UP000007646">
    <property type="component" value="Unassembled WGS sequence"/>
</dbReference>
<accession>G3T8Y8</accession>
<dbReference type="PANTHER" id="PTHR24286">
    <property type="entry name" value="CYTOCHROME P450 26"/>
    <property type="match status" value="1"/>
</dbReference>
<dbReference type="GO" id="GO:0001768">
    <property type="term" value="P:establishment of T cell polarity"/>
    <property type="evidence" value="ECO:0007669"/>
    <property type="project" value="Ensembl"/>
</dbReference>
<dbReference type="GO" id="GO:0043587">
    <property type="term" value="P:tongue morphogenesis"/>
    <property type="evidence" value="ECO:0007669"/>
    <property type="project" value="Ensembl"/>
</dbReference>
<evidence type="ECO:0000256" key="10">
    <source>
        <dbReference type="ARBA" id="ARBA00023004"/>
    </source>
</evidence>
<dbReference type="OMA" id="WDGQFVN"/>
<evidence type="ECO:0000256" key="15">
    <source>
        <dbReference type="ARBA" id="ARBA00047395"/>
    </source>
</evidence>
<sequence>MLFEGLELVSALATLAACLVSVTLLLAVSQQLWQLRWAATRDKSCKLPIPKGSMGFPLIGETGHWLLQGPGFQSSRREKYGNVFKTHLLGRPLIRVTGAENVRKILMGEHHLVSTEWPRSTRMLLGPNTVSNSIGDIHRNKRKVYSKIFSHEALESYLPKIQLVIQDTLRAWSSHPEAINVYQEAQKLTFRMAIRVLLGFSIPEEDLGQLFEVYQQFVENVFSLPVDLPFSGYRRVSMQDLGGEKTGYPRAHRQGGEQLTTKTVMGLQSSAWPQEEHGKEMTMQELKDGTLELIFAAYATTASASTSLIMQLLKHPAVLEKLREELRAHGILHGGGCPCEGTLHLSTLSRLHYLDCVIKEVMRLFTPISGGYRTVLQTFELDGFQIPKGWSVMYSIRDTHDTAPVFKDVTVFDPDRFSQARSEDKDGRFHYLPFGGGVRTCLGKHLAKLFLKVLAVELASTSRFELATRTFPRITLVPILHPVDGLSVKFFGLDSNQNKILPETEAMLSATV</sequence>
<dbReference type="InterPro" id="IPR001128">
    <property type="entry name" value="Cyt_P450"/>
</dbReference>
<keyword evidence="10 17" id="KW-0408">Iron</keyword>
<dbReference type="GO" id="GO:0008401">
    <property type="term" value="F:retinoic acid 4-hydroxylase activity"/>
    <property type="evidence" value="ECO:0007669"/>
    <property type="project" value="Ensembl"/>
</dbReference>
<keyword evidence="8" id="KW-0492">Microsome</keyword>
<dbReference type="SUPFAM" id="SSF48264">
    <property type="entry name" value="Cytochrome P450"/>
    <property type="match status" value="1"/>
</dbReference>
<dbReference type="Pfam" id="PF00067">
    <property type="entry name" value="p450"/>
    <property type="match status" value="1"/>
</dbReference>
<name>G3T8Y8_LOXAF</name>
<evidence type="ECO:0000256" key="8">
    <source>
        <dbReference type="ARBA" id="ARBA00022848"/>
    </source>
</evidence>
<reference evidence="19 20" key="1">
    <citation type="submission" date="2009-06" db="EMBL/GenBank/DDBJ databases">
        <title>The Genome Sequence of Loxodonta africana (African elephant).</title>
        <authorList>
            <person name="Di Palma F."/>
            <person name="Heiman D."/>
            <person name="Young S."/>
            <person name="Johnson J."/>
            <person name="Lander E.S."/>
            <person name="Lindblad-Toh K."/>
        </authorList>
    </citation>
    <scope>NUCLEOTIDE SEQUENCE [LARGE SCALE GENOMIC DNA]</scope>
    <source>
        <strain evidence="19 20">Isolate ISIS603380</strain>
    </source>
</reference>
<dbReference type="GO" id="GO:0030326">
    <property type="term" value="P:embryonic limb morphogenesis"/>
    <property type="evidence" value="ECO:0007669"/>
    <property type="project" value="Ensembl"/>
</dbReference>
<evidence type="ECO:0000256" key="16">
    <source>
        <dbReference type="ARBA" id="ARBA00048965"/>
    </source>
</evidence>
<dbReference type="GO" id="GO:2001037">
    <property type="term" value="P:positive regulation of tongue muscle cell differentiation"/>
    <property type="evidence" value="ECO:0007669"/>
    <property type="project" value="Ensembl"/>
</dbReference>
<dbReference type="GO" id="GO:0010628">
    <property type="term" value="P:positive regulation of gene expression"/>
    <property type="evidence" value="ECO:0007669"/>
    <property type="project" value="Ensembl"/>
</dbReference>
<dbReference type="GO" id="GO:0016709">
    <property type="term" value="F:oxidoreductase activity, acting on paired donors, with incorporation or reduction of molecular oxygen, NAD(P)H as one donor, and incorporation of one atom of oxygen"/>
    <property type="evidence" value="ECO:0007669"/>
    <property type="project" value="Ensembl"/>
</dbReference>
<keyword evidence="12" id="KW-0443">Lipid metabolism</keyword>
<dbReference type="GO" id="GO:0016125">
    <property type="term" value="P:sterol metabolic process"/>
    <property type="evidence" value="ECO:0007669"/>
    <property type="project" value="TreeGrafter"/>
</dbReference>
<feature type="binding site" description="axial binding residue" evidence="17">
    <location>
        <position position="441"/>
    </location>
    <ligand>
        <name>heme</name>
        <dbReference type="ChEBI" id="CHEBI:30413"/>
    </ligand>
    <ligandPart>
        <name>Fe</name>
        <dbReference type="ChEBI" id="CHEBI:18248"/>
    </ligandPart>
</feature>
<dbReference type="GO" id="GO:0048387">
    <property type="term" value="P:negative regulation of retinoic acid receptor signaling pathway"/>
    <property type="evidence" value="ECO:0007669"/>
    <property type="project" value="Ensembl"/>
</dbReference>
<evidence type="ECO:0000256" key="13">
    <source>
        <dbReference type="ARBA" id="ARBA00023136"/>
    </source>
</evidence>
<evidence type="ECO:0000256" key="11">
    <source>
        <dbReference type="ARBA" id="ARBA00023033"/>
    </source>
</evidence>
<dbReference type="GO" id="GO:0007140">
    <property type="term" value="P:male meiotic nuclear division"/>
    <property type="evidence" value="ECO:0007669"/>
    <property type="project" value="Ensembl"/>
</dbReference>
<evidence type="ECO:0000256" key="1">
    <source>
        <dbReference type="ARBA" id="ARBA00001971"/>
    </source>
</evidence>
<reference evidence="19" key="2">
    <citation type="submission" date="2025-08" db="UniProtKB">
        <authorList>
            <consortium name="Ensembl"/>
        </authorList>
    </citation>
    <scope>IDENTIFICATION</scope>
    <source>
        <strain evidence="19">Isolate ISIS603380</strain>
    </source>
</reference>
<dbReference type="GO" id="GO:0048384">
    <property type="term" value="P:retinoic acid receptor signaling pathway"/>
    <property type="evidence" value="ECO:0007669"/>
    <property type="project" value="Ensembl"/>
</dbReference>
<keyword evidence="7" id="KW-0256">Endoplasmic reticulum</keyword>
<dbReference type="GO" id="GO:0001972">
    <property type="term" value="F:retinoic acid binding"/>
    <property type="evidence" value="ECO:0007669"/>
    <property type="project" value="Ensembl"/>
</dbReference>
<comment type="cofactor">
    <cofactor evidence="1 17">
        <name>heme</name>
        <dbReference type="ChEBI" id="CHEBI:30413"/>
    </cofactor>
</comment>
<keyword evidence="5 17" id="KW-0349">Heme</keyword>
<dbReference type="InterPro" id="IPR017972">
    <property type="entry name" value="Cyt_P450_CS"/>
</dbReference>
<dbReference type="AlphaFoldDB" id="G3T8Y8"/>
<evidence type="ECO:0000256" key="2">
    <source>
        <dbReference type="ARBA" id="ARBA00004174"/>
    </source>
</evidence>
<dbReference type="GO" id="GO:0060349">
    <property type="term" value="P:bone morphogenesis"/>
    <property type="evidence" value="ECO:0007669"/>
    <property type="project" value="Ensembl"/>
</dbReference>
<dbReference type="GO" id="GO:0034653">
    <property type="term" value="P:retinoic acid catabolic process"/>
    <property type="evidence" value="ECO:0007669"/>
    <property type="project" value="Ensembl"/>
</dbReference>
<dbReference type="GO" id="GO:0045580">
    <property type="term" value="P:regulation of T cell differentiation"/>
    <property type="evidence" value="ECO:0007669"/>
    <property type="project" value="Ensembl"/>
</dbReference>
<dbReference type="Ensembl" id="ENSLAFT00000012208.3">
    <property type="protein sequence ID" value="ENSLAFP00000010201.3"/>
    <property type="gene ID" value="ENSLAFG00000012208.3"/>
</dbReference>
<evidence type="ECO:0000256" key="17">
    <source>
        <dbReference type="PIRSR" id="PIRSR602403-1"/>
    </source>
</evidence>
<dbReference type="GO" id="GO:0007283">
    <property type="term" value="P:spermatogenesis"/>
    <property type="evidence" value="ECO:0007669"/>
    <property type="project" value="Ensembl"/>
</dbReference>
<dbReference type="eggNOG" id="KOG0157">
    <property type="taxonomic scope" value="Eukaryota"/>
</dbReference>
<comment type="similarity">
    <text evidence="4 18">Belongs to the cytochrome P450 family.</text>
</comment>
<dbReference type="GO" id="GO:0006805">
    <property type="term" value="P:xenobiotic metabolic process"/>
    <property type="evidence" value="ECO:0007669"/>
    <property type="project" value="Ensembl"/>
</dbReference>
<dbReference type="FunCoup" id="G3T8Y8">
    <property type="interactions" value="55"/>
</dbReference>
<evidence type="ECO:0000256" key="9">
    <source>
        <dbReference type="ARBA" id="ARBA00023002"/>
    </source>
</evidence>
<comment type="subcellular location">
    <subcellularLocation>
        <location evidence="3">Endoplasmic reticulum membrane</location>
        <topology evidence="3">Peripheral membrane protein</topology>
    </subcellularLocation>
    <subcellularLocation>
        <location evidence="2">Microsome membrane</location>
        <topology evidence="2">Peripheral membrane protein</topology>
    </subcellularLocation>
</comment>
<evidence type="ECO:0000313" key="19">
    <source>
        <dbReference type="Ensembl" id="ENSLAFP00000010201.3"/>
    </source>
</evidence>
<evidence type="ECO:0000256" key="12">
    <source>
        <dbReference type="ARBA" id="ARBA00023098"/>
    </source>
</evidence>
<dbReference type="GO" id="GO:0001709">
    <property type="term" value="P:cell fate determination"/>
    <property type="evidence" value="ECO:0007669"/>
    <property type="project" value="Ensembl"/>
</dbReference>
<dbReference type="GO" id="GO:0009954">
    <property type="term" value="P:proximal/distal pattern formation"/>
    <property type="evidence" value="ECO:0007669"/>
    <property type="project" value="Ensembl"/>
</dbReference>
<keyword evidence="13" id="KW-0472">Membrane</keyword>
<keyword evidence="20" id="KW-1185">Reference proteome</keyword>
<keyword evidence="6 17" id="KW-0479">Metal-binding</keyword>
<evidence type="ECO:0000256" key="3">
    <source>
        <dbReference type="ARBA" id="ARBA00004406"/>
    </source>
</evidence>
<dbReference type="GO" id="GO:0020037">
    <property type="term" value="F:heme binding"/>
    <property type="evidence" value="ECO:0007669"/>
    <property type="project" value="InterPro"/>
</dbReference>
<dbReference type="FunFam" id="1.10.630.10:FF:000009">
    <property type="entry name" value="Cytochrome P450 26B1 isoform 1"/>
    <property type="match status" value="1"/>
</dbReference>
<dbReference type="PANTHER" id="PTHR24286:SF177">
    <property type="entry name" value="CYTOCHROME P450 26B1"/>
    <property type="match status" value="1"/>
</dbReference>
<dbReference type="GO" id="GO:0005789">
    <property type="term" value="C:endoplasmic reticulum membrane"/>
    <property type="evidence" value="ECO:0007669"/>
    <property type="project" value="UniProtKB-SubCell"/>
</dbReference>
<dbReference type="STRING" id="9785.ENSLAFP00000010201"/>
<comment type="catalytic activity">
    <reaction evidence="15">
        <text>all-trans-retinoate + reduced [NADPH--hemoprotein reductase] + O2 = all-trans-18-hydroxyretinoate + oxidized [NADPH--hemoprotein reductase] + H2O + H(+)</text>
        <dbReference type="Rhea" id="RHEA:55856"/>
        <dbReference type="Rhea" id="RHEA-COMP:11964"/>
        <dbReference type="Rhea" id="RHEA-COMP:11965"/>
        <dbReference type="ChEBI" id="CHEBI:15377"/>
        <dbReference type="ChEBI" id="CHEBI:15378"/>
        <dbReference type="ChEBI" id="CHEBI:15379"/>
        <dbReference type="ChEBI" id="CHEBI:35291"/>
        <dbReference type="ChEBI" id="CHEBI:57618"/>
        <dbReference type="ChEBI" id="CHEBI:58210"/>
        <dbReference type="ChEBI" id="CHEBI:139258"/>
    </reaction>
    <physiologicalReaction direction="left-to-right" evidence="15">
        <dbReference type="Rhea" id="RHEA:55857"/>
    </physiologicalReaction>
</comment>
<reference evidence="19" key="3">
    <citation type="submission" date="2025-09" db="UniProtKB">
        <authorList>
            <consortium name="Ensembl"/>
        </authorList>
    </citation>
    <scope>IDENTIFICATION</scope>
    <source>
        <strain evidence="19">Isolate ISIS603380</strain>
    </source>
</reference>
<evidence type="ECO:0000256" key="7">
    <source>
        <dbReference type="ARBA" id="ARBA00022824"/>
    </source>
</evidence>
<dbReference type="Gene3D" id="1.10.630.10">
    <property type="entry name" value="Cytochrome P450"/>
    <property type="match status" value="1"/>
</dbReference>
<dbReference type="GO" id="GO:0070268">
    <property type="term" value="P:cornification"/>
    <property type="evidence" value="ECO:0007669"/>
    <property type="project" value="Ensembl"/>
</dbReference>
<dbReference type="GO" id="GO:0006954">
    <property type="term" value="P:inflammatory response"/>
    <property type="evidence" value="ECO:0007669"/>
    <property type="project" value="Ensembl"/>
</dbReference>
<dbReference type="PRINTS" id="PR00385">
    <property type="entry name" value="P450"/>
</dbReference>
<evidence type="ECO:0000256" key="6">
    <source>
        <dbReference type="ARBA" id="ARBA00022723"/>
    </source>
</evidence>
<protein>
    <recommendedName>
        <fullName evidence="14">Cytochrome P450 26B1</fullName>
    </recommendedName>
</protein>
<organism evidence="19 20">
    <name type="scientific">Loxodonta africana</name>
    <name type="common">African elephant</name>
    <dbReference type="NCBI Taxonomy" id="9785"/>
    <lineage>
        <taxon>Eukaryota</taxon>
        <taxon>Metazoa</taxon>
        <taxon>Chordata</taxon>
        <taxon>Craniata</taxon>
        <taxon>Vertebrata</taxon>
        <taxon>Euteleostomi</taxon>
        <taxon>Mammalia</taxon>
        <taxon>Eutheria</taxon>
        <taxon>Afrotheria</taxon>
        <taxon>Proboscidea</taxon>
        <taxon>Elephantidae</taxon>
        <taxon>Loxodonta</taxon>
    </lineage>
</organism>
<dbReference type="GO" id="GO:0061436">
    <property type="term" value="P:establishment of skin barrier"/>
    <property type="evidence" value="ECO:0007669"/>
    <property type="project" value="Ensembl"/>
</dbReference>
<proteinExistence type="inferred from homology"/>
<dbReference type="PRINTS" id="PR00465">
    <property type="entry name" value="EP450IV"/>
</dbReference>
<comment type="catalytic activity">
    <reaction evidence="16">
        <text>all-trans-retinoate + reduced [NADPH--hemoprotein reductase] + O2 = all-trans-4-hydroxyretinoate + oxidized [NADPH--hemoprotein reductase] + H2O + H(+)</text>
        <dbReference type="Rhea" id="RHEA:51984"/>
        <dbReference type="Rhea" id="RHEA-COMP:11964"/>
        <dbReference type="Rhea" id="RHEA-COMP:11965"/>
        <dbReference type="ChEBI" id="CHEBI:15377"/>
        <dbReference type="ChEBI" id="CHEBI:15378"/>
        <dbReference type="ChEBI" id="CHEBI:15379"/>
        <dbReference type="ChEBI" id="CHEBI:35291"/>
        <dbReference type="ChEBI" id="CHEBI:57618"/>
        <dbReference type="ChEBI" id="CHEBI:58210"/>
        <dbReference type="ChEBI" id="CHEBI:134178"/>
    </reaction>
    <physiologicalReaction direction="left-to-right" evidence="16">
        <dbReference type="Rhea" id="RHEA:51985"/>
    </physiologicalReaction>
</comment>
<evidence type="ECO:0000256" key="18">
    <source>
        <dbReference type="RuleBase" id="RU000461"/>
    </source>
</evidence>
<evidence type="ECO:0000256" key="4">
    <source>
        <dbReference type="ARBA" id="ARBA00010617"/>
    </source>
</evidence>
<dbReference type="GO" id="GO:0005506">
    <property type="term" value="F:iron ion binding"/>
    <property type="evidence" value="ECO:0007669"/>
    <property type="project" value="InterPro"/>
</dbReference>